<dbReference type="InterPro" id="IPR052162">
    <property type="entry name" value="Sensor_kinase/Photoreceptor"/>
</dbReference>
<dbReference type="PROSITE" id="PS50112">
    <property type="entry name" value="PAS"/>
    <property type="match status" value="2"/>
</dbReference>
<feature type="domain" description="PAS" evidence="8">
    <location>
        <begin position="181"/>
        <end position="253"/>
    </location>
</feature>
<dbReference type="NCBIfam" id="TIGR00229">
    <property type="entry name" value="sensory_box"/>
    <property type="match status" value="2"/>
</dbReference>
<dbReference type="EC" id="2.7.13.3" evidence="2"/>
<dbReference type="PANTHER" id="PTHR43304">
    <property type="entry name" value="PHYTOCHROME-LIKE PROTEIN CPH1"/>
    <property type="match status" value="1"/>
</dbReference>
<proteinExistence type="predicted"/>
<dbReference type="SMART" id="SM00086">
    <property type="entry name" value="PAC"/>
    <property type="match status" value="2"/>
</dbReference>
<evidence type="ECO:0000256" key="6">
    <source>
        <dbReference type="SAM" id="MobiDB-lite"/>
    </source>
</evidence>
<dbReference type="InterPro" id="IPR000700">
    <property type="entry name" value="PAS-assoc_C"/>
</dbReference>
<dbReference type="InterPro" id="IPR036097">
    <property type="entry name" value="HisK_dim/P_sf"/>
</dbReference>
<name>A0A3N6PH15_NATCH</name>
<accession>A0A3N6PH15</accession>
<dbReference type="CDD" id="cd00130">
    <property type="entry name" value="PAS"/>
    <property type="match status" value="2"/>
</dbReference>
<dbReference type="InterPro" id="IPR036890">
    <property type="entry name" value="HATPase_C_sf"/>
</dbReference>
<comment type="caution">
    <text evidence="10">The sequence shown here is derived from an EMBL/GenBank/DDBJ whole genome shotgun (WGS) entry which is preliminary data.</text>
</comment>
<dbReference type="GO" id="GO:0000155">
    <property type="term" value="F:phosphorelay sensor kinase activity"/>
    <property type="evidence" value="ECO:0007669"/>
    <property type="project" value="InterPro"/>
</dbReference>
<keyword evidence="3" id="KW-0597">Phosphoprotein</keyword>
<dbReference type="Proteomes" id="UP000281431">
    <property type="component" value="Unassembled WGS sequence"/>
</dbReference>
<evidence type="ECO:0000256" key="3">
    <source>
        <dbReference type="ARBA" id="ARBA00022553"/>
    </source>
</evidence>
<dbReference type="SMART" id="SM00388">
    <property type="entry name" value="HisKA"/>
    <property type="match status" value="1"/>
</dbReference>
<protein>
    <recommendedName>
        <fullName evidence="2">histidine kinase</fullName>
        <ecNumber evidence="2">2.7.13.3</ecNumber>
    </recommendedName>
</protein>
<dbReference type="OrthoDB" id="230688at2157"/>
<feature type="region of interest" description="Disordered" evidence="6">
    <location>
        <begin position="147"/>
        <end position="176"/>
    </location>
</feature>
<evidence type="ECO:0000256" key="1">
    <source>
        <dbReference type="ARBA" id="ARBA00000085"/>
    </source>
</evidence>
<evidence type="ECO:0000256" key="5">
    <source>
        <dbReference type="ARBA" id="ARBA00022777"/>
    </source>
</evidence>
<evidence type="ECO:0000256" key="2">
    <source>
        <dbReference type="ARBA" id="ARBA00012438"/>
    </source>
</evidence>
<dbReference type="Pfam" id="PF08448">
    <property type="entry name" value="PAS_4"/>
    <property type="match status" value="1"/>
</dbReference>
<dbReference type="SUPFAM" id="SSF55874">
    <property type="entry name" value="ATPase domain of HSP90 chaperone/DNA topoisomerase II/histidine kinase"/>
    <property type="match status" value="1"/>
</dbReference>
<dbReference type="SMART" id="SM00091">
    <property type="entry name" value="PAS"/>
    <property type="match status" value="2"/>
</dbReference>
<evidence type="ECO:0000259" key="8">
    <source>
        <dbReference type="PROSITE" id="PS50112"/>
    </source>
</evidence>
<dbReference type="InterPro" id="IPR000014">
    <property type="entry name" value="PAS"/>
</dbReference>
<evidence type="ECO:0000313" key="11">
    <source>
        <dbReference type="Proteomes" id="UP000281431"/>
    </source>
</evidence>
<dbReference type="SUPFAM" id="SSF52172">
    <property type="entry name" value="CheY-like"/>
    <property type="match status" value="1"/>
</dbReference>
<dbReference type="CDD" id="cd00082">
    <property type="entry name" value="HisKA"/>
    <property type="match status" value="1"/>
</dbReference>
<organism evidence="10 11">
    <name type="scientific">Natrarchaeobius chitinivorans</name>
    <dbReference type="NCBI Taxonomy" id="1679083"/>
    <lineage>
        <taxon>Archaea</taxon>
        <taxon>Methanobacteriati</taxon>
        <taxon>Methanobacteriota</taxon>
        <taxon>Stenosarchaea group</taxon>
        <taxon>Halobacteria</taxon>
        <taxon>Halobacteriales</taxon>
        <taxon>Natrialbaceae</taxon>
        <taxon>Natrarchaeobius</taxon>
    </lineage>
</organism>
<dbReference type="InterPro" id="IPR003594">
    <property type="entry name" value="HATPase_dom"/>
</dbReference>
<dbReference type="AlphaFoldDB" id="A0A3N6PH15"/>
<evidence type="ECO:0000259" key="7">
    <source>
        <dbReference type="PROSITE" id="PS50109"/>
    </source>
</evidence>
<reference evidence="10 11" key="1">
    <citation type="submission" date="2018-10" db="EMBL/GenBank/DDBJ databases">
        <title>Natrarchaeobius chitinivorans gen. nov., sp. nov., and Natrarchaeobius haloalkaliphilus sp. nov., alkaliphilic, chitin-utilizing haloarchaea from hypersaline alkaline lakes.</title>
        <authorList>
            <person name="Sorokin D.Y."/>
            <person name="Elcheninov A.G."/>
            <person name="Kostrikina N.A."/>
            <person name="Bale N.J."/>
            <person name="Sinninghe Damste J.S."/>
            <person name="Khijniak T.V."/>
            <person name="Kublanov I.V."/>
            <person name="Toshchakov S.V."/>
        </authorList>
    </citation>
    <scope>NUCLEOTIDE SEQUENCE [LARGE SCALE GENOMIC DNA]</scope>
    <source>
        <strain evidence="10 11">AArcht7</strain>
    </source>
</reference>
<dbReference type="InterPro" id="IPR005467">
    <property type="entry name" value="His_kinase_dom"/>
</dbReference>
<dbReference type="InterPro" id="IPR013656">
    <property type="entry name" value="PAS_4"/>
</dbReference>
<dbReference type="InterPro" id="IPR003661">
    <property type="entry name" value="HisK_dim/P_dom"/>
</dbReference>
<keyword evidence="5" id="KW-0418">Kinase</keyword>
<feature type="domain" description="PAC" evidence="9">
    <location>
        <begin position="256"/>
        <end position="307"/>
    </location>
</feature>
<dbReference type="InterPro" id="IPR035965">
    <property type="entry name" value="PAS-like_dom_sf"/>
</dbReference>
<comment type="catalytic activity">
    <reaction evidence="1">
        <text>ATP + protein L-histidine = ADP + protein N-phospho-L-histidine.</text>
        <dbReference type="EC" id="2.7.13.3"/>
    </reaction>
</comment>
<dbReference type="InterPro" id="IPR001610">
    <property type="entry name" value="PAC"/>
</dbReference>
<keyword evidence="4" id="KW-0808">Transferase</keyword>
<dbReference type="SMART" id="SM00387">
    <property type="entry name" value="HATPase_c"/>
    <property type="match status" value="1"/>
</dbReference>
<dbReference type="Gene3D" id="2.10.70.100">
    <property type="match status" value="1"/>
</dbReference>
<dbReference type="InterPro" id="IPR004358">
    <property type="entry name" value="Sig_transdc_His_kin-like_C"/>
</dbReference>
<feature type="compositionally biased region" description="Basic and acidic residues" evidence="6">
    <location>
        <begin position="150"/>
        <end position="176"/>
    </location>
</feature>
<dbReference type="PANTHER" id="PTHR43304:SF1">
    <property type="entry name" value="PAC DOMAIN-CONTAINING PROTEIN"/>
    <property type="match status" value="1"/>
</dbReference>
<evidence type="ECO:0000259" key="9">
    <source>
        <dbReference type="PROSITE" id="PS50113"/>
    </source>
</evidence>
<feature type="domain" description="PAS" evidence="8">
    <location>
        <begin position="308"/>
        <end position="381"/>
    </location>
</feature>
<keyword evidence="11" id="KW-1185">Reference proteome</keyword>
<gene>
    <name evidence="10" type="ORF">EA472_13835</name>
</gene>
<dbReference type="Gene3D" id="1.10.287.130">
    <property type="match status" value="1"/>
</dbReference>
<sequence>MSDDFVGAASGESSGSPARITVLVVTADHEWGRSTKATLETSPEPLEVLVDSPDVALRTLAERRIDCVVYACRSSELDLGAVRSASHRRATEIPVVCWGERTDVEPTAALEWGATDYVRSVESGGSRLVARRLRSYGEWCKSRRRAVRHRSGDGRSSDDGVGRAAAKPERGVRRREPLPIHDAKIRALLTAFPDVALVLDEDGRYLEVYAGTSSESLLIDPPNELVGQRLGNSIPPAQASRIRDCVDRALESGDVQTVEYQLEVPAGTRWFEGRIAPIEERLAGSRAVTLVARDVTDHKETEAELRTREAHLTQAQAVANFGSWYEDLRTNELEWSDEVYRIFGVSDADQLPATSDRFFQFVHPDDEAYVSRKWEAALEGAPYDIEHRIVADGETRWVREKAEISYDGDGEPVRAIGVVQDITDRKEYERRLETQNEQLDVLNRIIRHDLRNQMNVVDGYASLLEDRLDADDAIASRIRTAADDLLAISERLRTANRLAAEEVDRHPLSVAELVDDALATVREEYDEFEYEQSVSDGQWVCGTRELRTALENVVENAIEHNDSRIPRVRITADDRPDVDAVDVRIADNGPGISESERDLFTGARNRSQLEHSNGVGLWIVNWIVSSVGGELGLETDPERGTVVTIRLPRASPPAAESAARAGRGD</sequence>
<dbReference type="Pfam" id="PF08447">
    <property type="entry name" value="PAS_3"/>
    <property type="match status" value="1"/>
</dbReference>
<feature type="domain" description="Histidine kinase" evidence="7">
    <location>
        <begin position="445"/>
        <end position="651"/>
    </location>
</feature>
<dbReference type="SUPFAM" id="SSF55785">
    <property type="entry name" value="PYP-like sensor domain (PAS domain)"/>
    <property type="match status" value="2"/>
</dbReference>
<feature type="domain" description="PAC" evidence="9">
    <location>
        <begin position="379"/>
        <end position="434"/>
    </location>
</feature>
<dbReference type="InterPro" id="IPR011006">
    <property type="entry name" value="CheY-like_superfamily"/>
</dbReference>
<dbReference type="EMBL" id="REFZ01000008">
    <property type="protein sequence ID" value="RQG99729.1"/>
    <property type="molecule type" value="Genomic_DNA"/>
</dbReference>
<dbReference type="PRINTS" id="PR00344">
    <property type="entry name" value="BCTRLSENSOR"/>
</dbReference>
<evidence type="ECO:0000313" key="10">
    <source>
        <dbReference type="EMBL" id="RQG99729.1"/>
    </source>
</evidence>
<dbReference type="PROSITE" id="PS50113">
    <property type="entry name" value="PAC"/>
    <property type="match status" value="2"/>
</dbReference>
<evidence type="ECO:0000256" key="4">
    <source>
        <dbReference type="ARBA" id="ARBA00022679"/>
    </source>
</evidence>
<dbReference type="InterPro" id="IPR013655">
    <property type="entry name" value="PAS_fold_3"/>
</dbReference>
<dbReference type="PROSITE" id="PS50109">
    <property type="entry name" value="HIS_KIN"/>
    <property type="match status" value="1"/>
</dbReference>
<dbReference type="Gene3D" id="3.30.565.10">
    <property type="entry name" value="Histidine kinase-like ATPase, C-terminal domain"/>
    <property type="match status" value="1"/>
</dbReference>
<dbReference type="Pfam" id="PF02518">
    <property type="entry name" value="HATPase_c"/>
    <property type="match status" value="1"/>
</dbReference>
<dbReference type="Gene3D" id="3.30.450.20">
    <property type="entry name" value="PAS domain"/>
    <property type="match status" value="2"/>
</dbReference>
<dbReference type="SUPFAM" id="SSF47384">
    <property type="entry name" value="Homodimeric domain of signal transducing histidine kinase"/>
    <property type="match status" value="1"/>
</dbReference>